<dbReference type="SMART" id="SM00477">
    <property type="entry name" value="NUC"/>
    <property type="match status" value="1"/>
</dbReference>
<dbReference type="GO" id="GO:0005743">
    <property type="term" value="C:mitochondrial inner membrane"/>
    <property type="evidence" value="ECO:0007669"/>
    <property type="project" value="TreeGrafter"/>
</dbReference>
<evidence type="ECO:0000256" key="8">
    <source>
        <dbReference type="PIRSR" id="PIRSR640255-1"/>
    </source>
</evidence>
<comment type="cofactor">
    <cofactor evidence="1">
        <name>Mg(2+)</name>
        <dbReference type="ChEBI" id="CHEBI:18420"/>
    </cofactor>
</comment>
<feature type="chain" id="PRO_5042090347" evidence="10">
    <location>
        <begin position="23"/>
        <end position="410"/>
    </location>
</feature>
<keyword evidence="6 13" id="KW-0378">Hydrolase</keyword>
<keyword evidence="5 13" id="KW-0255">Endonuclease</keyword>
<evidence type="ECO:0000256" key="1">
    <source>
        <dbReference type="ARBA" id="ARBA00001946"/>
    </source>
</evidence>
<dbReference type="PANTHER" id="PTHR13966:SF5">
    <property type="entry name" value="ENDONUCLEASE G, MITOCHONDRIAL"/>
    <property type="match status" value="1"/>
</dbReference>
<evidence type="ECO:0000313" key="13">
    <source>
        <dbReference type="EMBL" id="KAK1747010.1"/>
    </source>
</evidence>
<feature type="domain" description="DNA/RNA non-specific endonuclease/pyrophosphatase/phosphodiesterase" evidence="12">
    <location>
        <begin position="82"/>
        <end position="321"/>
    </location>
</feature>
<keyword evidence="3" id="KW-0540">Nuclease</keyword>
<keyword evidence="7" id="KW-0460">Magnesium</keyword>
<keyword evidence="4 9" id="KW-0479">Metal-binding</keyword>
<evidence type="ECO:0000259" key="12">
    <source>
        <dbReference type="SMART" id="SM00892"/>
    </source>
</evidence>
<evidence type="ECO:0000256" key="7">
    <source>
        <dbReference type="ARBA" id="ARBA00022842"/>
    </source>
</evidence>
<feature type="binding site" evidence="9">
    <location>
        <position position="183"/>
    </location>
    <ligand>
        <name>Mg(2+)</name>
        <dbReference type="ChEBI" id="CHEBI:18420"/>
        <note>catalytic</note>
    </ligand>
</feature>
<protein>
    <submittedName>
        <fullName evidence="13">Non-specific endonuclease</fullName>
        <ecNumber evidence="13">3.1.30.-</ecNumber>
    </submittedName>
</protein>
<name>A0AAD8YKH9_9STRA</name>
<reference evidence="13" key="1">
    <citation type="submission" date="2023-06" db="EMBL/GenBank/DDBJ databases">
        <title>Survivors Of The Sea: Transcriptome response of Skeletonema marinoi to long-term dormancy.</title>
        <authorList>
            <person name="Pinder M.I.M."/>
            <person name="Kourtchenko O."/>
            <person name="Robertson E.K."/>
            <person name="Larsson T."/>
            <person name="Maumus F."/>
            <person name="Osuna-Cruz C.M."/>
            <person name="Vancaester E."/>
            <person name="Stenow R."/>
            <person name="Vandepoele K."/>
            <person name="Ploug H."/>
            <person name="Bruchert V."/>
            <person name="Godhe A."/>
            <person name="Topel M."/>
        </authorList>
    </citation>
    <scope>NUCLEOTIDE SEQUENCE</scope>
    <source>
        <strain evidence="13">R05AC</strain>
    </source>
</reference>
<accession>A0AAD8YKH9</accession>
<comment type="caution">
    <text evidence="13">The sequence shown here is derived from an EMBL/GenBank/DDBJ whole genome shotgun (WGS) entry which is preliminary data.</text>
</comment>
<keyword evidence="14" id="KW-1185">Reference proteome</keyword>
<evidence type="ECO:0000259" key="11">
    <source>
        <dbReference type="SMART" id="SM00477"/>
    </source>
</evidence>
<dbReference type="AlphaFoldDB" id="A0AAD8YKH9"/>
<proteinExistence type="inferred from homology"/>
<feature type="signal peptide" evidence="10">
    <location>
        <begin position="1"/>
        <end position="22"/>
    </location>
</feature>
<evidence type="ECO:0000256" key="10">
    <source>
        <dbReference type="SAM" id="SignalP"/>
    </source>
</evidence>
<keyword evidence="10" id="KW-0732">Signal</keyword>
<dbReference type="GO" id="GO:0000014">
    <property type="term" value="F:single-stranded DNA endodeoxyribonuclease activity"/>
    <property type="evidence" value="ECO:0007669"/>
    <property type="project" value="TreeGrafter"/>
</dbReference>
<evidence type="ECO:0000256" key="6">
    <source>
        <dbReference type="ARBA" id="ARBA00022801"/>
    </source>
</evidence>
<dbReference type="Gene3D" id="3.40.570.10">
    <property type="entry name" value="Extracellular Endonuclease, subunit A"/>
    <property type="match status" value="1"/>
</dbReference>
<dbReference type="InterPro" id="IPR018524">
    <property type="entry name" value="DNA/RNA_endonuclease_AS"/>
</dbReference>
<evidence type="ECO:0000256" key="4">
    <source>
        <dbReference type="ARBA" id="ARBA00022723"/>
    </source>
</evidence>
<evidence type="ECO:0000256" key="5">
    <source>
        <dbReference type="ARBA" id="ARBA00022759"/>
    </source>
</evidence>
<feature type="active site" description="Proton acceptor" evidence="8">
    <location>
        <position position="153"/>
    </location>
</feature>
<dbReference type="SMART" id="SM00892">
    <property type="entry name" value="Endonuclease_NS"/>
    <property type="match status" value="1"/>
</dbReference>
<dbReference type="GO" id="GO:0003676">
    <property type="term" value="F:nucleic acid binding"/>
    <property type="evidence" value="ECO:0007669"/>
    <property type="project" value="InterPro"/>
</dbReference>
<dbReference type="Proteomes" id="UP001224775">
    <property type="component" value="Unassembled WGS sequence"/>
</dbReference>
<feature type="domain" description="ENPP1-3/EXOG-like endonuclease/phosphodiesterase" evidence="11">
    <location>
        <begin position="83"/>
        <end position="321"/>
    </location>
</feature>
<dbReference type="SUPFAM" id="SSF54060">
    <property type="entry name" value="His-Me finger endonucleases"/>
    <property type="match status" value="1"/>
</dbReference>
<dbReference type="InterPro" id="IPR001604">
    <property type="entry name" value="Endo_G_ENPP1-like_dom"/>
</dbReference>
<dbReference type="GO" id="GO:0004521">
    <property type="term" value="F:RNA endonuclease activity"/>
    <property type="evidence" value="ECO:0007669"/>
    <property type="project" value="TreeGrafter"/>
</dbReference>
<dbReference type="InterPro" id="IPR020821">
    <property type="entry name" value="ENPP1-3/EXOG-like_nuc-like"/>
</dbReference>
<dbReference type="EC" id="3.1.30.-" evidence="13"/>
<dbReference type="GO" id="GO:0005634">
    <property type="term" value="C:nucleus"/>
    <property type="evidence" value="ECO:0007669"/>
    <property type="project" value="TreeGrafter"/>
</dbReference>
<dbReference type="InterPro" id="IPR044925">
    <property type="entry name" value="His-Me_finger_sf"/>
</dbReference>
<dbReference type="PANTHER" id="PTHR13966">
    <property type="entry name" value="ENDONUCLEASE RELATED"/>
    <property type="match status" value="1"/>
</dbReference>
<sequence length="410" mass="45395">MPSSPAMAVVTHSAALCVGAAAMTVLLHRHSSPPLATTDGSTAAANDDVISQKETKQGIIPNSHSDCFNNMLPTLPIRLSQPNDNLLIAFDTRNRNPTFVMERINNKKHGVAAATEQEAPSRKNKRFFEDKAIPEHHRSRNHHYRNSGYDRGHLAPAADFKTDSEVQDSFSLSNISPQLPRFNRTMWLRVEEFVRSVAEHEEKVKGDSSEGVETWVVTGPLWLPSSTVGKDKFQYSYEAIGHPPSLIHVPTHFFKVVVVVSPIANDESGPTFQLKKFAAFVLPHSESDEKSNRLRLVDCIVRLTDLEAVAGFEFFPALLGSHIDGSGDDIPLHKEVADALTDDIRAHAKNNQLLLEDGNAKHGETGILLPQNGAGISKRRQKKIKQLLRGDSPPLFQHLCTKNNACFKYL</sequence>
<dbReference type="PROSITE" id="PS01070">
    <property type="entry name" value="NUCLEASE_NON_SPEC"/>
    <property type="match status" value="1"/>
</dbReference>
<evidence type="ECO:0000256" key="9">
    <source>
        <dbReference type="PIRSR" id="PIRSR640255-2"/>
    </source>
</evidence>
<evidence type="ECO:0000313" key="14">
    <source>
        <dbReference type="Proteomes" id="UP001224775"/>
    </source>
</evidence>
<organism evidence="13 14">
    <name type="scientific">Skeletonema marinoi</name>
    <dbReference type="NCBI Taxonomy" id="267567"/>
    <lineage>
        <taxon>Eukaryota</taxon>
        <taxon>Sar</taxon>
        <taxon>Stramenopiles</taxon>
        <taxon>Ochrophyta</taxon>
        <taxon>Bacillariophyta</taxon>
        <taxon>Coscinodiscophyceae</taxon>
        <taxon>Thalassiosirophycidae</taxon>
        <taxon>Thalassiosirales</taxon>
        <taxon>Skeletonemataceae</taxon>
        <taxon>Skeletonema</taxon>
        <taxon>Skeletonema marinoi-dohrnii complex</taxon>
    </lineage>
</organism>
<dbReference type="EMBL" id="JATAAI010000003">
    <property type="protein sequence ID" value="KAK1747010.1"/>
    <property type="molecule type" value="Genomic_DNA"/>
</dbReference>
<evidence type="ECO:0000256" key="2">
    <source>
        <dbReference type="ARBA" id="ARBA00010052"/>
    </source>
</evidence>
<evidence type="ECO:0000256" key="3">
    <source>
        <dbReference type="ARBA" id="ARBA00022722"/>
    </source>
</evidence>
<dbReference type="InterPro" id="IPR044929">
    <property type="entry name" value="DNA/RNA_non-sp_Endonuclease_sf"/>
</dbReference>
<dbReference type="Pfam" id="PF01223">
    <property type="entry name" value="Endonuclease_NS"/>
    <property type="match status" value="1"/>
</dbReference>
<comment type="similarity">
    <text evidence="2">Belongs to the DNA/RNA non-specific endonuclease family.</text>
</comment>
<dbReference type="GO" id="GO:0046872">
    <property type="term" value="F:metal ion binding"/>
    <property type="evidence" value="ECO:0007669"/>
    <property type="project" value="UniProtKB-KW"/>
</dbReference>
<gene>
    <name evidence="13" type="ORF">QTG54_002354</name>
</gene>
<dbReference type="InterPro" id="IPR040255">
    <property type="entry name" value="Non-specific_endonuclease"/>
</dbReference>